<dbReference type="PROSITE" id="PS00041">
    <property type="entry name" value="HTH_ARAC_FAMILY_1"/>
    <property type="match status" value="1"/>
</dbReference>
<keyword evidence="5" id="KW-0804">Transcription</keyword>
<evidence type="ECO:0000256" key="2">
    <source>
        <dbReference type="ARBA" id="ARBA00023015"/>
    </source>
</evidence>
<keyword evidence="1" id="KW-0963">Cytoplasm</keyword>
<evidence type="ECO:0000256" key="5">
    <source>
        <dbReference type="ARBA" id="ARBA00023163"/>
    </source>
</evidence>
<dbReference type="GO" id="GO:0043565">
    <property type="term" value="F:sequence-specific DNA binding"/>
    <property type="evidence" value="ECO:0007669"/>
    <property type="project" value="InterPro"/>
</dbReference>
<organism evidence="7 8">
    <name type="scientific">Paenibacillus soyae</name>
    <dbReference type="NCBI Taxonomy" id="2969249"/>
    <lineage>
        <taxon>Bacteria</taxon>
        <taxon>Bacillati</taxon>
        <taxon>Bacillota</taxon>
        <taxon>Bacilli</taxon>
        <taxon>Bacillales</taxon>
        <taxon>Paenibacillaceae</taxon>
        <taxon>Paenibacillus</taxon>
    </lineage>
</organism>
<dbReference type="Pfam" id="PF02311">
    <property type="entry name" value="AraC_binding"/>
    <property type="match status" value="1"/>
</dbReference>
<dbReference type="InterPro" id="IPR009057">
    <property type="entry name" value="Homeodomain-like_sf"/>
</dbReference>
<dbReference type="PROSITE" id="PS01124">
    <property type="entry name" value="HTH_ARAC_FAMILY_2"/>
    <property type="match status" value="1"/>
</dbReference>
<keyword evidence="8" id="KW-1185">Reference proteome</keyword>
<dbReference type="InterPro" id="IPR018062">
    <property type="entry name" value="HTH_AraC-typ_CS"/>
</dbReference>
<reference evidence="7" key="1">
    <citation type="submission" date="2022-08" db="EMBL/GenBank/DDBJ databases">
        <title>The genomic sequence of strain Paenibacillus sp. SCIV0701.</title>
        <authorList>
            <person name="Zhao H."/>
        </authorList>
    </citation>
    <scope>NUCLEOTIDE SEQUENCE</scope>
    <source>
        <strain evidence="7">SCIV0701</strain>
    </source>
</reference>
<dbReference type="SUPFAM" id="SSF51215">
    <property type="entry name" value="Regulatory protein AraC"/>
    <property type="match status" value="1"/>
</dbReference>
<keyword evidence="4" id="KW-0010">Activator</keyword>
<evidence type="ECO:0000256" key="3">
    <source>
        <dbReference type="ARBA" id="ARBA00023125"/>
    </source>
</evidence>
<dbReference type="PANTHER" id="PTHR46796">
    <property type="entry name" value="HTH-TYPE TRANSCRIPTIONAL ACTIVATOR RHAS-RELATED"/>
    <property type="match status" value="1"/>
</dbReference>
<dbReference type="InterPro" id="IPR050204">
    <property type="entry name" value="AraC_XylS_family_regulators"/>
</dbReference>
<keyword evidence="3" id="KW-0238">DNA-binding</keyword>
<sequence length="280" mass="31839">MNTPNMLTARRRFVLTPADDNKLPLYIESIGDNSHEALVDRRDGYPFFHWIQTVSGEGIIWFEGNETRLPKRHGVFLHPDMPHRYEALTERWETLYITFGGTAAQAIVASLGLSSGIYHWEEESPLAELPSDMLRRAESDSDLFGLSGSADVYRFLIHLQKYGHTASPASVAGNVRKLRPLISWLEERYADASIGIEHMADRLGISIRTLNTLFRDTFGLTPYAYLLHIRIRHAKAMLLNERDATVKSVSAAAGFRDVSHFTATFRRTVGMPPDRFRRLH</sequence>
<accession>A0A9X2SAV5</accession>
<dbReference type="EMBL" id="JANIPJ010000005">
    <property type="protein sequence ID" value="MCR2804082.1"/>
    <property type="molecule type" value="Genomic_DNA"/>
</dbReference>
<dbReference type="Proteomes" id="UP001141950">
    <property type="component" value="Unassembled WGS sequence"/>
</dbReference>
<evidence type="ECO:0000313" key="8">
    <source>
        <dbReference type="Proteomes" id="UP001141950"/>
    </source>
</evidence>
<dbReference type="GO" id="GO:0003700">
    <property type="term" value="F:DNA-binding transcription factor activity"/>
    <property type="evidence" value="ECO:0007669"/>
    <property type="project" value="InterPro"/>
</dbReference>
<evidence type="ECO:0000256" key="4">
    <source>
        <dbReference type="ARBA" id="ARBA00023159"/>
    </source>
</evidence>
<evidence type="ECO:0000259" key="6">
    <source>
        <dbReference type="PROSITE" id="PS01124"/>
    </source>
</evidence>
<feature type="domain" description="HTH araC/xylS-type" evidence="6">
    <location>
        <begin position="179"/>
        <end position="279"/>
    </location>
</feature>
<dbReference type="SMART" id="SM00342">
    <property type="entry name" value="HTH_ARAC"/>
    <property type="match status" value="1"/>
</dbReference>
<dbReference type="RefSeq" id="WP_257444887.1">
    <property type="nucleotide sequence ID" value="NZ_JANIPJ010000005.1"/>
</dbReference>
<gene>
    <name evidence="7" type="ORF">NQZ67_09350</name>
</gene>
<comment type="caution">
    <text evidence="7">The sequence shown here is derived from an EMBL/GenBank/DDBJ whole genome shotgun (WGS) entry which is preliminary data.</text>
</comment>
<dbReference type="SUPFAM" id="SSF46689">
    <property type="entry name" value="Homeodomain-like"/>
    <property type="match status" value="2"/>
</dbReference>
<dbReference type="PANTHER" id="PTHR46796:SF13">
    <property type="entry name" value="HTH-TYPE TRANSCRIPTIONAL ACTIVATOR RHAS"/>
    <property type="match status" value="1"/>
</dbReference>
<dbReference type="InterPro" id="IPR003313">
    <property type="entry name" value="AraC-bd"/>
</dbReference>
<name>A0A9X2SAV5_9BACL</name>
<dbReference type="InterPro" id="IPR037923">
    <property type="entry name" value="HTH-like"/>
</dbReference>
<evidence type="ECO:0000313" key="7">
    <source>
        <dbReference type="EMBL" id="MCR2804082.1"/>
    </source>
</evidence>
<keyword evidence="2" id="KW-0805">Transcription regulation</keyword>
<dbReference type="AlphaFoldDB" id="A0A9X2SAV5"/>
<evidence type="ECO:0000256" key="1">
    <source>
        <dbReference type="ARBA" id="ARBA00022490"/>
    </source>
</evidence>
<protein>
    <submittedName>
        <fullName evidence="7">AraC family transcriptional regulator</fullName>
    </submittedName>
</protein>
<dbReference type="Gene3D" id="2.60.120.280">
    <property type="entry name" value="Regulatory protein AraC"/>
    <property type="match status" value="1"/>
</dbReference>
<dbReference type="Gene3D" id="1.10.10.60">
    <property type="entry name" value="Homeodomain-like"/>
    <property type="match status" value="1"/>
</dbReference>
<dbReference type="InterPro" id="IPR018060">
    <property type="entry name" value="HTH_AraC"/>
</dbReference>
<proteinExistence type="predicted"/>
<dbReference type="Pfam" id="PF12833">
    <property type="entry name" value="HTH_18"/>
    <property type="match status" value="1"/>
</dbReference>